<accession>A0A1S1L7Z3</accession>
<reference evidence="10 11" key="1">
    <citation type="submission" date="2016-10" db="EMBL/GenBank/DDBJ databases">
        <title>Evaluation of Human, Veterinary and Environmental Mycobacterium chelonae Isolates by Core Genome Phylogenomic Analysis, Targeted Gene Comparison, and Anti-microbial Susceptibility Patterns: A Tale of Mistaken Identities.</title>
        <authorList>
            <person name="Fogelson S.B."/>
            <person name="Camus A.C."/>
            <person name="Lorenz W."/>
            <person name="Vasireddy R."/>
            <person name="Vasireddy S."/>
            <person name="Smith T."/>
            <person name="Brown-Elliott B.A."/>
            <person name="Wallace R.J.Jr."/>
            <person name="Hasan N.A."/>
            <person name="Reischl U."/>
            <person name="Sanchez S."/>
        </authorList>
    </citation>
    <scope>NUCLEOTIDE SEQUENCE [LARGE SCALE GENOMIC DNA]</scope>
    <source>
        <strain evidence="10 11">1559</strain>
    </source>
</reference>
<dbReference type="STRING" id="948102.BKG76_10175"/>
<gene>
    <name evidence="10" type="ORF">BKG76_10175</name>
</gene>
<evidence type="ECO:0000256" key="6">
    <source>
        <dbReference type="ARBA" id="ARBA00023251"/>
    </source>
</evidence>
<feature type="binding site" evidence="8">
    <location>
        <position position="184"/>
    </location>
    <ligand>
        <name>Mg(2+)</name>
        <dbReference type="ChEBI" id="CHEBI:18420"/>
    </ligand>
</feature>
<evidence type="ECO:0000256" key="4">
    <source>
        <dbReference type="ARBA" id="ARBA00022777"/>
    </source>
</evidence>
<dbReference type="InterPro" id="IPR002575">
    <property type="entry name" value="Aminoglycoside_PTrfase"/>
</dbReference>
<dbReference type="GO" id="GO:0046677">
    <property type="term" value="P:response to antibiotic"/>
    <property type="evidence" value="ECO:0007669"/>
    <property type="project" value="UniProtKB-KW"/>
</dbReference>
<keyword evidence="2 10" id="KW-0808">Transferase</keyword>
<dbReference type="Gene3D" id="3.90.1200.10">
    <property type="match status" value="1"/>
</dbReference>
<keyword evidence="8" id="KW-0479">Metal-binding</keyword>
<dbReference type="GeneID" id="57167168"/>
<organism evidence="10 11">
    <name type="scientific">Mycobacteroides franklinii</name>
    <dbReference type="NCBI Taxonomy" id="948102"/>
    <lineage>
        <taxon>Bacteria</taxon>
        <taxon>Bacillati</taxon>
        <taxon>Actinomycetota</taxon>
        <taxon>Actinomycetes</taxon>
        <taxon>Mycobacteriales</taxon>
        <taxon>Mycobacteriaceae</taxon>
        <taxon>Mycobacteroides</taxon>
    </lineage>
</organism>
<evidence type="ECO:0000313" key="10">
    <source>
        <dbReference type="EMBL" id="OHU21072.1"/>
    </source>
</evidence>
<keyword evidence="4" id="KW-0418">Kinase</keyword>
<dbReference type="PIRSF" id="PIRSF000706">
    <property type="entry name" value="Kanamycin_kin"/>
    <property type="match status" value="1"/>
</dbReference>
<evidence type="ECO:0000256" key="5">
    <source>
        <dbReference type="ARBA" id="ARBA00022840"/>
    </source>
</evidence>
<evidence type="ECO:0000256" key="1">
    <source>
        <dbReference type="ARBA" id="ARBA00006219"/>
    </source>
</evidence>
<keyword evidence="8" id="KW-0460">Magnesium</keyword>
<dbReference type="Proteomes" id="UP000179616">
    <property type="component" value="Unassembled WGS sequence"/>
</dbReference>
<dbReference type="GO" id="GO:0016301">
    <property type="term" value="F:kinase activity"/>
    <property type="evidence" value="ECO:0007669"/>
    <property type="project" value="UniProtKB-KW"/>
</dbReference>
<dbReference type="SUPFAM" id="SSF56112">
    <property type="entry name" value="Protein kinase-like (PK-like)"/>
    <property type="match status" value="1"/>
</dbReference>
<dbReference type="GO" id="GO:0005524">
    <property type="term" value="F:ATP binding"/>
    <property type="evidence" value="ECO:0007669"/>
    <property type="project" value="UniProtKB-KW"/>
</dbReference>
<dbReference type="Gene3D" id="3.30.200.20">
    <property type="entry name" value="Phosphorylase Kinase, domain 1"/>
    <property type="match status" value="1"/>
</dbReference>
<name>A0A1S1L7Z3_9MYCO</name>
<dbReference type="EMBL" id="MLIK01000019">
    <property type="protein sequence ID" value="OHU21072.1"/>
    <property type="molecule type" value="Genomic_DNA"/>
</dbReference>
<dbReference type="AlphaFoldDB" id="A0A1S1L7Z3"/>
<keyword evidence="3" id="KW-0547">Nucleotide-binding</keyword>
<dbReference type="RefSeq" id="WP_070937545.1">
    <property type="nucleotide sequence ID" value="NZ_MLIK01000019.1"/>
</dbReference>
<sequence>MTIPTEPATIPEIATQLAAGRPILPVWDNEIGGHTFQLGAGRGREFVKVSAPHPAIDLRAEAEKLTWAGRYATVPAVLAVNTDGPLHWLHTAGIPGDSAVVPRWIDDPEPAVRAIGSGLRSLHDLLPVGDCPYSWSVADRIARVANPDGLSEHPPIDHLVVCHGDACAPNTLLDDDGNWCGHVDFGELGVADRWADLAVASWSLEWNYGGGWDATFFEAYGVPADPDRVSYYRRLWDSED</sequence>
<feature type="domain" description="Aminoglycoside phosphotransferase" evidence="9">
    <location>
        <begin position="35"/>
        <end position="136"/>
    </location>
</feature>
<comment type="caution">
    <text evidence="10">The sequence shown here is derived from an EMBL/GenBank/DDBJ whole genome shotgun (WGS) entry which is preliminary data.</text>
</comment>
<dbReference type="GO" id="GO:0016773">
    <property type="term" value="F:phosphotransferase activity, alcohol group as acceptor"/>
    <property type="evidence" value="ECO:0007669"/>
    <property type="project" value="InterPro"/>
</dbReference>
<evidence type="ECO:0000256" key="2">
    <source>
        <dbReference type="ARBA" id="ARBA00022679"/>
    </source>
</evidence>
<evidence type="ECO:0000256" key="8">
    <source>
        <dbReference type="PIRSR" id="PIRSR000706-2"/>
    </source>
</evidence>
<dbReference type="OrthoDB" id="3806873at2"/>
<evidence type="ECO:0000313" key="11">
    <source>
        <dbReference type="Proteomes" id="UP000179616"/>
    </source>
</evidence>
<comment type="similarity">
    <text evidence="1">Belongs to the aminoglycoside phosphotransferase family.</text>
</comment>
<dbReference type="CDD" id="cd05150">
    <property type="entry name" value="APH"/>
    <property type="match status" value="1"/>
</dbReference>
<evidence type="ECO:0000256" key="7">
    <source>
        <dbReference type="PIRSR" id="PIRSR000706-1"/>
    </source>
</evidence>
<dbReference type="GO" id="GO:0046872">
    <property type="term" value="F:metal ion binding"/>
    <property type="evidence" value="ECO:0007669"/>
    <property type="project" value="UniProtKB-KW"/>
</dbReference>
<feature type="domain" description="Aminoglycoside phosphotransferase" evidence="9">
    <location>
        <begin position="152"/>
        <end position="230"/>
    </location>
</feature>
<feature type="binding site" evidence="8">
    <location>
        <position position="170"/>
    </location>
    <ligand>
        <name>Mg(2+)</name>
        <dbReference type="ChEBI" id="CHEBI:18420"/>
    </ligand>
</feature>
<dbReference type="InterPro" id="IPR011009">
    <property type="entry name" value="Kinase-like_dom_sf"/>
</dbReference>
<dbReference type="Pfam" id="PF01636">
    <property type="entry name" value="APH"/>
    <property type="match status" value="2"/>
</dbReference>
<keyword evidence="6" id="KW-0046">Antibiotic resistance</keyword>
<evidence type="ECO:0000259" key="9">
    <source>
        <dbReference type="Pfam" id="PF01636"/>
    </source>
</evidence>
<dbReference type="InterPro" id="IPR024165">
    <property type="entry name" value="Kan/Strep_kinase"/>
</dbReference>
<evidence type="ECO:0000256" key="3">
    <source>
        <dbReference type="ARBA" id="ARBA00022741"/>
    </source>
</evidence>
<feature type="active site" description="Proton acceptor" evidence="7">
    <location>
        <position position="165"/>
    </location>
</feature>
<keyword evidence="5" id="KW-0067">ATP-binding</keyword>
<protein>
    <submittedName>
        <fullName evidence="10">Aminoglycoside phosphotransferase APH(3')</fullName>
    </submittedName>
</protein>
<proteinExistence type="inferred from homology"/>